<evidence type="ECO:0000313" key="4">
    <source>
        <dbReference type="Proteomes" id="UP000534207"/>
    </source>
</evidence>
<dbReference type="NCBIfam" id="TIGR03666">
    <property type="entry name" value="Rv2061_F420"/>
    <property type="match status" value="1"/>
</dbReference>
<feature type="transmembrane region" description="Helical" evidence="2">
    <location>
        <begin position="6"/>
        <end position="31"/>
    </location>
</feature>
<name>A0A7K4NTD4_9ARCH</name>
<evidence type="ECO:0000256" key="2">
    <source>
        <dbReference type="SAM" id="Phobius"/>
    </source>
</evidence>
<accession>A0A7K4NTD4</accession>
<dbReference type="EMBL" id="JACASW010000005">
    <property type="protein sequence ID" value="NWK06312.1"/>
    <property type="molecule type" value="Genomic_DNA"/>
</dbReference>
<keyword evidence="2" id="KW-1133">Transmembrane helix</keyword>
<organism evidence="3 4">
    <name type="scientific">Marine Group I thaumarchaeote</name>
    <dbReference type="NCBI Taxonomy" id="2511932"/>
    <lineage>
        <taxon>Archaea</taxon>
        <taxon>Nitrososphaerota</taxon>
        <taxon>Marine Group I</taxon>
    </lineage>
</organism>
<dbReference type="EC" id="1.-.-.-" evidence="3"/>
<keyword evidence="1 3" id="KW-0560">Oxidoreductase</keyword>
<protein>
    <submittedName>
        <fullName evidence="3">PPOX class F420-dependent oxidoreductase</fullName>
        <ecNumber evidence="3">1.-.-.-</ecNumber>
    </submittedName>
</protein>
<dbReference type="GO" id="GO:0016627">
    <property type="term" value="F:oxidoreductase activity, acting on the CH-CH group of donors"/>
    <property type="evidence" value="ECO:0007669"/>
    <property type="project" value="TreeGrafter"/>
</dbReference>
<dbReference type="GO" id="GO:0005829">
    <property type="term" value="C:cytosol"/>
    <property type="evidence" value="ECO:0007669"/>
    <property type="project" value="TreeGrafter"/>
</dbReference>
<dbReference type="AlphaFoldDB" id="A0A7K4NTD4"/>
<dbReference type="PANTHER" id="PTHR35176:SF11">
    <property type="entry name" value="PYRIDOXAMINE 5'-PHOSPHATE OXIDASE FAMILY PROTEIN"/>
    <property type="match status" value="1"/>
</dbReference>
<proteinExistence type="predicted"/>
<gene>
    <name evidence="3" type="ORF">HX827_03105</name>
</gene>
<comment type="caution">
    <text evidence="3">The sequence shown here is derived from an EMBL/GenBank/DDBJ whole genome shotgun (WGS) entry which is preliminary data.</text>
</comment>
<evidence type="ECO:0000313" key="3">
    <source>
        <dbReference type="EMBL" id="NWK06312.1"/>
    </source>
</evidence>
<dbReference type="PANTHER" id="PTHR35176">
    <property type="entry name" value="HEME OXYGENASE HI_0854-RELATED"/>
    <property type="match status" value="1"/>
</dbReference>
<dbReference type="InterPro" id="IPR019965">
    <property type="entry name" value="PPOX_F420-dep_Rv2061_put"/>
</dbReference>
<keyword evidence="2" id="KW-0472">Membrane</keyword>
<reference evidence="3 4" key="1">
    <citation type="journal article" date="2019" name="Environ. Microbiol.">
        <title>Genomics insights into ecotype formation of ammonia-oxidizing archaea in the deep ocean.</title>
        <authorList>
            <person name="Wang Y."/>
            <person name="Huang J.M."/>
            <person name="Cui G.J."/>
            <person name="Nunoura T."/>
            <person name="Takaki Y."/>
            <person name="Li W.L."/>
            <person name="Li J."/>
            <person name="Gao Z.M."/>
            <person name="Takai K."/>
            <person name="Zhang A.Q."/>
            <person name="Stepanauskas R."/>
        </authorList>
    </citation>
    <scope>NUCLEOTIDE SEQUENCE [LARGE SCALE GENOMIC DNA]</scope>
    <source>
        <strain evidence="3 4">G13</strain>
    </source>
</reference>
<dbReference type="GO" id="GO:0070967">
    <property type="term" value="F:coenzyme F420 binding"/>
    <property type="evidence" value="ECO:0007669"/>
    <property type="project" value="TreeGrafter"/>
</dbReference>
<dbReference type="SUPFAM" id="SSF50475">
    <property type="entry name" value="FMN-binding split barrel"/>
    <property type="match status" value="1"/>
</dbReference>
<dbReference type="InterPro" id="IPR052019">
    <property type="entry name" value="F420H2_bilvrd_red/Heme_oxyg"/>
</dbReference>
<dbReference type="Proteomes" id="UP000534207">
    <property type="component" value="Unassembled WGS sequence"/>
</dbReference>
<dbReference type="InterPro" id="IPR012349">
    <property type="entry name" value="Split_barrel_FMN-bd"/>
</dbReference>
<evidence type="ECO:0000256" key="1">
    <source>
        <dbReference type="ARBA" id="ARBA00023002"/>
    </source>
</evidence>
<sequence>MWHHSTINWILWLTLQNGLGKSVAILLTIIIQSFHKNKKKYISLETYKKDGGYVRTPVWFVIDSDIIYVVTQKTTGKVKRLQNNNYVRITSCSFKGEPTEWTKGKVKNVTGEKADKAIMLRKKKYGVSARLIDLFSKENSIVFSIEPVN</sequence>
<keyword evidence="2" id="KW-0812">Transmembrane</keyword>
<dbReference type="Gene3D" id="2.30.110.10">
    <property type="entry name" value="Electron Transport, Fmn-binding Protein, Chain A"/>
    <property type="match status" value="1"/>
</dbReference>